<evidence type="ECO:0000256" key="3">
    <source>
        <dbReference type="ARBA" id="ARBA00022792"/>
    </source>
</evidence>
<dbReference type="PRINTS" id="PR00727">
    <property type="entry name" value="LEADERPTASE"/>
</dbReference>
<keyword evidence="5" id="KW-0496">Mitochondrion</keyword>
<feature type="active site" evidence="9">
    <location>
        <position position="63"/>
    </location>
</feature>
<dbReference type="AlphaFoldDB" id="A0A913HDE5"/>
<evidence type="ECO:0000256" key="7">
    <source>
        <dbReference type="ARBA" id="ARBA00032718"/>
    </source>
</evidence>
<keyword evidence="3" id="KW-0999">Mitochondrion inner membrane</keyword>
<organism evidence="12">
    <name type="scientific">Strongyloides stercoralis</name>
    <name type="common">Threadworm</name>
    <dbReference type="NCBI Taxonomy" id="6248"/>
    <lineage>
        <taxon>Eukaryota</taxon>
        <taxon>Metazoa</taxon>
        <taxon>Ecdysozoa</taxon>
        <taxon>Nematoda</taxon>
        <taxon>Chromadorea</taxon>
        <taxon>Rhabditida</taxon>
        <taxon>Tylenchina</taxon>
        <taxon>Panagrolaimomorpha</taxon>
        <taxon>Strongyloidoidea</taxon>
        <taxon>Strongyloididae</taxon>
        <taxon>Strongyloides</taxon>
    </lineage>
</organism>
<dbReference type="SUPFAM" id="SSF51306">
    <property type="entry name" value="LexA/Signal peptidase"/>
    <property type="match status" value="1"/>
</dbReference>
<feature type="domain" description="Peptidase S26" evidence="10">
    <location>
        <begin position="12"/>
        <end position="65"/>
    </location>
</feature>
<evidence type="ECO:0000256" key="8">
    <source>
        <dbReference type="ARBA" id="ARBA00038445"/>
    </source>
</evidence>
<dbReference type="Gene3D" id="2.10.109.10">
    <property type="entry name" value="Umud Fragment, subunit A"/>
    <property type="match status" value="1"/>
</dbReference>
<evidence type="ECO:0000256" key="9">
    <source>
        <dbReference type="PIRSR" id="PIRSR600223-1"/>
    </source>
</evidence>
<dbReference type="InterPro" id="IPR000223">
    <property type="entry name" value="Pept_S26A_signal_pept_1"/>
</dbReference>
<evidence type="ECO:0000256" key="2">
    <source>
        <dbReference type="ARBA" id="ARBA00011805"/>
    </source>
</evidence>
<dbReference type="WBParaSite" id="SSTP_0000039400.1">
    <property type="protein sequence ID" value="SSTP_0000039400.1"/>
    <property type="gene ID" value="SSTP_0000039400"/>
</dbReference>
<dbReference type="PANTHER" id="PTHR12383">
    <property type="entry name" value="PROTEASE FAMILY S26 MITOCHONDRIAL INNER MEMBRANE PROTEASE-RELATED"/>
    <property type="match status" value="1"/>
</dbReference>
<keyword evidence="4" id="KW-0378">Hydrolase</keyword>
<dbReference type="Pfam" id="PF10502">
    <property type="entry name" value="Peptidase_S26"/>
    <property type="match status" value="2"/>
</dbReference>
<dbReference type="GO" id="GO:0042720">
    <property type="term" value="C:mitochondrial inner membrane peptidase complex"/>
    <property type="evidence" value="ECO:0007669"/>
    <property type="project" value="TreeGrafter"/>
</dbReference>
<dbReference type="InterPro" id="IPR052064">
    <property type="entry name" value="Mito_IMP1_subunit"/>
</dbReference>
<proteinExistence type="inferred from homology"/>
<evidence type="ECO:0000259" key="10">
    <source>
        <dbReference type="Pfam" id="PF10502"/>
    </source>
</evidence>
<evidence type="ECO:0000256" key="6">
    <source>
        <dbReference type="ARBA" id="ARBA00023136"/>
    </source>
</evidence>
<evidence type="ECO:0000256" key="1">
    <source>
        <dbReference type="ARBA" id="ARBA00004273"/>
    </source>
</evidence>
<dbReference type="PROSITE" id="PS00761">
    <property type="entry name" value="SPASE_I_3"/>
    <property type="match status" value="1"/>
</dbReference>
<sequence length="133" mass="14972">MTVSAFTNHIGEIIVCNGDSMEPTISSGDIVLGERLTIKFGKLKINDIVALISPNDSNTLLCKRITHKEFEKVENYSLFYKTILPKGFIFVQGDNRQQSSDSRHFGPVPEGLVEVKLTFRIWPLDKIGWLSNC</sequence>
<evidence type="ECO:0000313" key="12">
    <source>
        <dbReference type="WBParaSite" id="SSTP_0000039400.1"/>
    </source>
</evidence>
<evidence type="ECO:0000313" key="11">
    <source>
        <dbReference type="Proteomes" id="UP000035681"/>
    </source>
</evidence>
<feature type="active site" evidence="9">
    <location>
        <position position="20"/>
    </location>
</feature>
<comment type="similarity">
    <text evidence="8">Belongs to the peptidase S26 family. IMP1 subfamily.</text>
</comment>
<dbReference type="Proteomes" id="UP000035681">
    <property type="component" value="Unplaced"/>
</dbReference>
<feature type="domain" description="Peptidase S26" evidence="10">
    <location>
        <begin position="76"/>
        <end position="122"/>
    </location>
</feature>
<protein>
    <recommendedName>
        <fullName evidence="7">IMP2-like protein</fullName>
    </recommendedName>
</protein>
<keyword evidence="11" id="KW-1185">Reference proteome</keyword>
<dbReference type="WBParaSite" id="TCONS_00009304.p1">
    <property type="protein sequence ID" value="TCONS_00009304.p1"/>
    <property type="gene ID" value="XLOC_007132"/>
</dbReference>
<name>A0A913HDE5_STRER</name>
<dbReference type="CDD" id="cd06530">
    <property type="entry name" value="S26_SPase_I"/>
    <property type="match status" value="1"/>
</dbReference>
<dbReference type="GO" id="GO:0006465">
    <property type="term" value="P:signal peptide processing"/>
    <property type="evidence" value="ECO:0007669"/>
    <property type="project" value="InterPro"/>
</dbReference>
<comment type="subcellular location">
    <subcellularLocation>
        <location evidence="1">Mitochondrion inner membrane</location>
    </subcellularLocation>
</comment>
<comment type="subunit">
    <text evidence="2">Heterodimer of 2 subunits, IMMPL1 and IMMPL2.</text>
</comment>
<reference evidence="12" key="1">
    <citation type="submission" date="2022-10" db="UniProtKB">
        <authorList>
            <consortium name="WormBaseParasite"/>
        </authorList>
    </citation>
    <scope>IDENTIFICATION</scope>
</reference>
<accession>A0A913HDE5</accession>
<keyword evidence="6" id="KW-0472">Membrane</keyword>
<dbReference type="GO" id="GO:0004252">
    <property type="term" value="F:serine-type endopeptidase activity"/>
    <property type="evidence" value="ECO:0007669"/>
    <property type="project" value="InterPro"/>
</dbReference>
<dbReference type="GO" id="GO:0006627">
    <property type="term" value="P:protein processing involved in protein targeting to mitochondrion"/>
    <property type="evidence" value="ECO:0007669"/>
    <property type="project" value="TreeGrafter"/>
</dbReference>
<dbReference type="InterPro" id="IPR019533">
    <property type="entry name" value="Peptidase_S26"/>
</dbReference>
<dbReference type="InterPro" id="IPR019758">
    <property type="entry name" value="Pept_S26A_signal_pept_1_CS"/>
</dbReference>
<dbReference type="InterPro" id="IPR036286">
    <property type="entry name" value="LexA/Signal_pep-like_sf"/>
</dbReference>
<evidence type="ECO:0000256" key="4">
    <source>
        <dbReference type="ARBA" id="ARBA00022801"/>
    </source>
</evidence>
<dbReference type="PANTHER" id="PTHR12383:SF16">
    <property type="entry name" value="MITOCHONDRIAL INNER MEMBRANE PROTEASE SUBUNIT 1"/>
    <property type="match status" value="1"/>
</dbReference>
<evidence type="ECO:0000256" key="5">
    <source>
        <dbReference type="ARBA" id="ARBA00023128"/>
    </source>
</evidence>